<gene>
    <name evidence="1" type="ORF">CLTHE_24030</name>
</gene>
<dbReference type="Proteomes" id="UP000191448">
    <property type="component" value="Unassembled WGS sequence"/>
</dbReference>
<reference evidence="1 2" key="1">
    <citation type="submission" date="2016-02" db="EMBL/GenBank/DDBJ databases">
        <title>Genome sequence of Clostridium thermobutyricum DSM 4928.</title>
        <authorList>
            <person name="Poehlein A."/>
            <person name="Daniel R."/>
        </authorList>
    </citation>
    <scope>NUCLEOTIDE SEQUENCE [LARGE SCALE GENOMIC DNA]</scope>
    <source>
        <strain evidence="1 2">DSM 4928</strain>
    </source>
</reference>
<protein>
    <recommendedName>
        <fullName evidence="3">Flagellar assembly protein H</fullName>
    </recommendedName>
</protein>
<accession>A0A1V4STX9</accession>
<name>A0A1V4STX9_9CLOT</name>
<organism evidence="1 2">
    <name type="scientific">Clostridium thermobutyricum DSM 4928</name>
    <dbReference type="NCBI Taxonomy" id="1121339"/>
    <lineage>
        <taxon>Bacteria</taxon>
        <taxon>Bacillati</taxon>
        <taxon>Bacillota</taxon>
        <taxon>Clostridia</taxon>
        <taxon>Eubacteriales</taxon>
        <taxon>Clostridiaceae</taxon>
        <taxon>Clostridium</taxon>
    </lineage>
</organism>
<proteinExistence type="predicted"/>
<evidence type="ECO:0008006" key="3">
    <source>
        <dbReference type="Google" id="ProtNLM"/>
    </source>
</evidence>
<evidence type="ECO:0000313" key="2">
    <source>
        <dbReference type="Proteomes" id="UP000191448"/>
    </source>
</evidence>
<comment type="caution">
    <text evidence="1">The sequence shown here is derived from an EMBL/GenBank/DDBJ whole genome shotgun (WGS) entry which is preliminary data.</text>
</comment>
<sequence length="73" mass="8327">MIQDKLVALNNTKKLSHEKGLEEGLELGKEKGKEEGKMEAKFEIARNLLDVLDDWTISIKTGLSINEIKEMRK</sequence>
<dbReference type="AlphaFoldDB" id="A0A1V4STX9"/>
<evidence type="ECO:0000313" key="1">
    <source>
        <dbReference type="EMBL" id="OPX46926.1"/>
    </source>
</evidence>
<dbReference type="EMBL" id="LTAY01000061">
    <property type="protein sequence ID" value="OPX46926.1"/>
    <property type="molecule type" value="Genomic_DNA"/>
</dbReference>